<evidence type="ECO:0000259" key="1">
    <source>
        <dbReference type="Pfam" id="PF17761"/>
    </source>
</evidence>
<dbReference type="InterPro" id="IPR053148">
    <property type="entry name" value="PD-DEXK-like_domain"/>
</dbReference>
<keyword evidence="3" id="KW-1185">Reference proteome</keyword>
<dbReference type="InterPro" id="IPR041527">
    <property type="entry name" value="YhcG_N"/>
</dbReference>
<dbReference type="PANTHER" id="PTHR30547:SF0">
    <property type="entry name" value="BLR8175 PROTEIN"/>
    <property type="match status" value="1"/>
</dbReference>
<dbReference type="Pfam" id="PF17761">
    <property type="entry name" value="DUF1016_N"/>
    <property type="match status" value="1"/>
</dbReference>
<reference evidence="2 3" key="1">
    <citation type="submission" date="2014-02" db="EMBL/GenBank/DDBJ databases">
        <title>Whole genome shotgun sequence of Rhodococcus wratislaviensis NBRC 100605.</title>
        <authorList>
            <person name="Hosoyama A."/>
            <person name="Tsuchikane K."/>
            <person name="Yoshida I."/>
            <person name="Ohji S."/>
            <person name="Ichikawa N."/>
            <person name="Yamazoe A."/>
            <person name="Fujita N."/>
        </authorList>
    </citation>
    <scope>NUCLEOTIDE SEQUENCE [LARGE SCALE GENOMIC DNA]</scope>
    <source>
        <strain evidence="2 3">NBRC 100605</strain>
    </source>
</reference>
<dbReference type="EMBL" id="BAWF01000035">
    <property type="protein sequence ID" value="GAF46931.1"/>
    <property type="molecule type" value="Genomic_DNA"/>
</dbReference>
<accession>X0Q7X7</accession>
<evidence type="ECO:0000313" key="2">
    <source>
        <dbReference type="EMBL" id="GAF46931.1"/>
    </source>
</evidence>
<gene>
    <name evidence="2" type="ORF">RW1_035_00760</name>
</gene>
<dbReference type="PANTHER" id="PTHR30547">
    <property type="entry name" value="UNCHARACTERIZED PROTEIN YHCG-RELATED"/>
    <property type="match status" value="1"/>
</dbReference>
<organism evidence="2 3">
    <name type="scientific">Rhodococcus wratislaviensis NBRC 100605</name>
    <dbReference type="NCBI Taxonomy" id="1219028"/>
    <lineage>
        <taxon>Bacteria</taxon>
        <taxon>Bacillati</taxon>
        <taxon>Actinomycetota</taxon>
        <taxon>Actinomycetes</taxon>
        <taxon>Mycobacteriales</taxon>
        <taxon>Nocardiaceae</taxon>
        <taxon>Rhodococcus</taxon>
    </lineage>
</organism>
<name>X0Q7X7_RHOWR</name>
<comment type="caution">
    <text evidence="2">The sequence shown here is derived from an EMBL/GenBank/DDBJ whole genome shotgun (WGS) entry which is preliminary data.</text>
</comment>
<dbReference type="Proteomes" id="UP000019491">
    <property type="component" value="Unassembled WGS sequence"/>
</dbReference>
<protein>
    <recommendedName>
        <fullName evidence="1">YhcG N-terminal domain-containing protein</fullName>
    </recommendedName>
</protein>
<evidence type="ECO:0000313" key="3">
    <source>
        <dbReference type="Proteomes" id="UP000019491"/>
    </source>
</evidence>
<dbReference type="AlphaFoldDB" id="X0Q7X7"/>
<sequence>MVNTELLLLYWDIGRAILDRQAAEGWGGKVIDRLAVDLQSEFPEMRGFSRSNLHYMRKVASEWPRSAFVQQAVGQLPWGHVLLLIDRFDDRASRDWYAASAFDRGWSRNVLMHQIRNRLDQRIGAAPSNFHRAPSGRRL</sequence>
<proteinExistence type="predicted"/>
<feature type="domain" description="YhcG N-terminal" evidence="1">
    <location>
        <begin position="2"/>
        <end position="120"/>
    </location>
</feature>